<feature type="transmembrane region" description="Helical" evidence="1">
    <location>
        <begin position="69"/>
        <end position="89"/>
    </location>
</feature>
<dbReference type="EMBL" id="JAWDGP010001973">
    <property type="protein sequence ID" value="KAK3786334.1"/>
    <property type="molecule type" value="Genomic_DNA"/>
</dbReference>
<dbReference type="AlphaFoldDB" id="A0AAE1AEB4"/>
<evidence type="ECO:0008006" key="4">
    <source>
        <dbReference type="Google" id="ProtNLM"/>
    </source>
</evidence>
<dbReference type="Proteomes" id="UP001283361">
    <property type="component" value="Unassembled WGS sequence"/>
</dbReference>
<feature type="transmembrane region" description="Helical" evidence="1">
    <location>
        <begin position="265"/>
        <end position="286"/>
    </location>
</feature>
<feature type="transmembrane region" description="Helical" evidence="1">
    <location>
        <begin position="31"/>
        <end position="57"/>
    </location>
</feature>
<evidence type="ECO:0000256" key="1">
    <source>
        <dbReference type="SAM" id="Phobius"/>
    </source>
</evidence>
<feature type="transmembrane region" description="Helical" evidence="1">
    <location>
        <begin position="151"/>
        <end position="169"/>
    </location>
</feature>
<feature type="transmembrane region" description="Helical" evidence="1">
    <location>
        <begin position="241"/>
        <end position="259"/>
    </location>
</feature>
<feature type="transmembrane region" description="Helical" evidence="1">
    <location>
        <begin position="109"/>
        <end position="131"/>
    </location>
</feature>
<keyword evidence="1" id="KW-1133">Transmembrane helix</keyword>
<feature type="transmembrane region" description="Helical" evidence="1">
    <location>
        <begin position="189"/>
        <end position="209"/>
    </location>
</feature>
<gene>
    <name evidence="2" type="ORF">RRG08_022957</name>
</gene>
<evidence type="ECO:0000313" key="3">
    <source>
        <dbReference type="Proteomes" id="UP001283361"/>
    </source>
</evidence>
<accession>A0AAE1AEB4</accession>
<reference evidence="2" key="1">
    <citation type="journal article" date="2023" name="G3 (Bethesda)">
        <title>A reference genome for the long-term kleptoplast-retaining sea slug Elysia crispata morphotype clarki.</title>
        <authorList>
            <person name="Eastman K.E."/>
            <person name="Pendleton A.L."/>
            <person name="Shaikh M.A."/>
            <person name="Suttiyut T."/>
            <person name="Ogas R."/>
            <person name="Tomko P."/>
            <person name="Gavelis G."/>
            <person name="Widhalm J.R."/>
            <person name="Wisecaver J.H."/>
        </authorList>
    </citation>
    <scope>NUCLEOTIDE SEQUENCE</scope>
    <source>
        <strain evidence="2">ECLA1</strain>
    </source>
</reference>
<name>A0AAE1AEB4_9GAST</name>
<keyword evidence="3" id="KW-1185">Reference proteome</keyword>
<evidence type="ECO:0000313" key="2">
    <source>
        <dbReference type="EMBL" id="KAK3786334.1"/>
    </source>
</evidence>
<sequence>MDGDEPLKLGVLFDAMAQKVPFNISMNEARIFSGVLIGVATLDLAATCFLLIITYVTTAMDGMKTCEKLLIYNLLLPDLLLEFLILYIFGPATWHMHWFQGVRDTMWLAFLHTFCIFHAHLATATICYVVALSMTDAYIFEMANNMKHMSVVVISTLTVSVSFCSLPATEDEGYGLQPNWLSPSFNVHFQYGSKFMCAGFVGVAALVELQSIRKLLEARKFYQENISHLTKKAFEEVEKEVVYCILSITTVFMAIPVIIGMPDAFLMFVPRLMVYACPLIRVVVLLNNCPHFQFAFFAQQDGQNFVVLEALEKELHVDKPTPMPVQPSPQTLMEETASGIHLTTEL</sequence>
<comment type="caution">
    <text evidence="2">The sequence shown here is derived from an EMBL/GenBank/DDBJ whole genome shotgun (WGS) entry which is preliminary data.</text>
</comment>
<keyword evidence="1" id="KW-0472">Membrane</keyword>
<organism evidence="2 3">
    <name type="scientific">Elysia crispata</name>
    <name type="common">lettuce slug</name>
    <dbReference type="NCBI Taxonomy" id="231223"/>
    <lineage>
        <taxon>Eukaryota</taxon>
        <taxon>Metazoa</taxon>
        <taxon>Spiralia</taxon>
        <taxon>Lophotrochozoa</taxon>
        <taxon>Mollusca</taxon>
        <taxon>Gastropoda</taxon>
        <taxon>Heterobranchia</taxon>
        <taxon>Euthyneura</taxon>
        <taxon>Panpulmonata</taxon>
        <taxon>Sacoglossa</taxon>
        <taxon>Placobranchoidea</taxon>
        <taxon>Plakobranchidae</taxon>
        <taxon>Elysia</taxon>
    </lineage>
</organism>
<protein>
    <recommendedName>
        <fullName evidence="4">G protein-coupled receptor</fullName>
    </recommendedName>
</protein>
<proteinExistence type="predicted"/>
<keyword evidence="1" id="KW-0812">Transmembrane</keyword>